<dbReference type="PANTHER" id="PTHR48111:SF21">
    <property type="entry name" value="DNA-BINDING DUAL MASTER TRANSCRIPTIONAL REGULATOR RPAA"/>
    <property type="match status" value="1"/>
</dbReference>
<evidence type="ECO:0000259" key="8">
    <source>
        <dbReference type="PROSITE" id="PS50110"/>
    </source>
</evidence>
<dbReference type="Gene3D" id="1.10.10.10">
    <property type="entry name" value="Winged helix-like DNA-binding domain superfamily/Winged helix DNA-binding domain"/>
    <property type="match status" value="1"/>
</dbReference>
<feature type="DNA-binding region" description="OmpR/PhoB-type" evidence="7">
    <location>
        <begin position="138"/>
        <end position="234"/>
    </location>
</feature>
<dbReference type="Pfam" id="PF00072">
    <property type="entry name" value="Response_reg"/>
    <property type="match status" value="1"/>
</dbReference>
<feature type="domain" description="Response regulatory" evidence="8">
    <location>
        <begin position="9"/>
        <end position="125"/>
    </location>
</feature>
<dbReference type="InterPro" id="IPR001867">
    <property type="entry name" value="OmpR/PhoB-type_DNA-bd"/>
</dbReference>
<dbReference type="PROSITE" id="PS50110">
    <property type="entry name" value="RESPONSE_REGULATORY"/>
    <property type="match status" value="1"/>
</dbReference>
<keyword evidence="3" id="KW-0805">Transcription regulation</keyword>
<dbReference type="InterPro" id="IPR039420">
    <property type="entry name" value="WalR-like"/>
</dbReference>
<evidence type="ECO:0000256" key="6">
    <source>
        <dbReference type="PROSITE-ProRule" id="PRU00169"/>
    </source>
</evidence>
<feature type="modified residue" description="4-aspartylphosphate" evidence="6">
    <location>
        <position position="58"/>
    </location>
</feature>
<dbReference type="Gene3D" id="3.40.50.2300">
    <property type="match status" value="1"/>
</dbReference>
<dbReference type="KEGG" id="gai:IMCC3135_11995"/>
<evidence type="ECO:0000259" key="9">
    <source>
        <dbReference type="PROSITE" id="PS51755"/>
    </source>
</evidence>
<evidence type="ECO:0000256" key="2">
    <source>
        <dbReference type="ARBA" id="ARBA00023012"/>
    </source>
</evidence>
<gene>
    <name evidence="10" type="primary">creB</name>
    <name evidence="10" type="ORF">IMCC3135_11995</name>
</gene>
<keyword evidence="11" id="KW-1185">Reference proteome</keyword>
<evidence type="ECO:0000256" key="4">
    <source>
        <dbReference type="ARBA" id="ARBA00023125"/>
    </source>
</evidence>
<evidence type="ECO:0000313" key="11">
    <source>
        <dbReference type="Proteomes" id="UP000250079"/>
    </source>
</evidence>
<keyword evidence="5" id="KW-0804">Transcription</keyword>
<dbReference type="Pfam" id="PF00486">
    <property type="entry name" value="Trans_reg_C"/>
    <property type="match status" value="1"/>
</dbReference>
<evidence type="ECO:0000256" key="5">
    <source>
        <dbReference type="ARBA" id="ARBA00023163"/>
    </source>
</evidence>
<dbReference type="OrthoDB" id="9802426at2"/>
<dbReference type="PROSITE" id="PS51755">
    <property type="entry name" value="OMPR_PHOB"/>
    <property type="match status" value="1"/>
</dbReference>
<sequence>MTEQNPLRRIVLVEDEPALRDNYTLALSKAGYDVHGYADPVTALAAVRQRLPDVAIIDIGLGRDSEAGFDLCRRLRELSARLPILFLTARDSELDVISGLRLGADDYLTKDISLAQLVARVSTVLRRVEAFSQSDGDEPVRIVGSLELNQPRLVAKWLGQVVELTVTEYWLVDCLARNPGQVRSRQQLMDAANLVLDDQTITAHVKRIRAKFVSLDDSFSGIQTVYGLGYRWMDSQLY</sequence>
<dbReference type="GO" id="GO:0032993">
    <property type="term" value="C:protein-DNA complex"/>
    <property type="evidence" value="ECO:0007669"/>
    <property type="project" value="TreeGrafter"/>
</dbReference>
<dbReference type="AlphaFoldDB" id="A0A2Z2NXL0"/>
<dbReference type="GO" id="GO:0005829">
    <property type="term" value="C:cytosol"/>
    <property type="evidence" value="ECO:0007669"/>
    <property type="project" value="TreeGrafter"/>
</dbReference>
<dbReference type="SUPFAM" id="SSF46894">
    <property type="entry name" value="C-terminal effector domain of the bipartite response regulators"/>
    <property type="match status" value="1"/>
</dbReference>
<dbReference type="InterPro" id="IPR001789">
    <property type="entry name" value="Sig_transdc_resp-reg_receiver"/>
</dbReference>
<dbReference type="PANTHER" id="PTHR48111">
    <property type="entry name" value="REGULATOR OF RPOS"/>
    <property type="match status" value="1"/>
</dbReference>
<organism evidence="10 11">
    <name type="scientific">Granulosicoccus antarcticus IMCC3135</name>
    <dbReference type="NCBI Taxonomy" id="1192854"/>
    <lineage>
        <taxon>Bacteria</taxon>
        <taxon>Pseudomonadati</taxon>
        <taxon>Pseudomonadota</taxon>
        <taxon>Gammaproteobacteria</taxon>
        <taxon>Chromatiales</taxon>
        <taxon>Granulosicoccaceae</taxon>
        <taxon>Granulosicoccus</taxon>
    </lineage>
</organism>
<evidence type="ECO:0000256" key="7">
    <source>
        <dbReference type="PROSITE-ProRule" id="PRU01091"/>
    </source>
</evidence>
<reference evidence="10 11" key="1">
    <citation type="submission" date="2016-12" db="EMBL/GenBank/DDBJ databases">
        <authorList>
            <person name="Song W.-J."/>
            <person name="Kurnit D.M."/>
        </authorList>
    </citation>
    <scope>NUCLEOTIDE SEQUENCE [LARGE SCALE GENOMIC DNA]</scope>
    <source>
        <strain evidence="10 11">IMCC3135</strain>
    </source>
</reference>
<keyword evidence="1 6" id="KW-0597">Phosphoprotein</keyword>
<evidence type="ECO:0000313" key="10">
    <source>
        <dbReference type="EMBL" id="ASJ72487.1"/>
    </source>
</evidence>
<dbReference type="InterPro" id="IPR011006">
    <property type="entry name" value="CheY-like_superfamily"/>
</dbReference>
<name>A0A2Z2NXL0_9GAMM</name>
<dbReference type="EMBL" id="CP018632">
    <property type="protein sequence ID" value="ASJ72487.1"/>
    <property type="molecule type" value="Genomic_DNA"/>
</dbReference>
<dbReference type="Proteomes" id="UP000250079">
    <property type="component" value="Chromosome"/>
</dbReference>
<dbReference type="SMART" id="SM00448">
    <property type="entry name" value="REC"/>
    <property type="match status" value="1"/>
</dbReference>
<dbReference type="GO" id="GO:0006355">
    <property type="term" value="P:regulation of DNA-templated transcription"/>
    <property type="evidence" value="ECO:0007669"/>
    <property type="project" value="InterPro"/>
</dbReference>
<dbReference type="GO" id="GO:0000156">
    <property type="term" value="F:phosphorelay response regulator activity"/>
    <property type="evidence" value="ECO:0007669"/>
    <property type="project" value="TreeGrafter"/>
</dbReference>
<dbReference type="SUPFAM" id="SSF52172">
    <property type="entry name" value="CheY-like"/>
    <property type="match status" value="1"/>
</dbReference>
<dbReference type="CDD" id="cd00383">
    <property type="entry name" value="trans_reg_C"/>
    <property type="match status" value="1"/>
</dbReference>
<dbReference type="GO" id="GO:0000976">
    <property type="term" value="F:transcription cis-regulatory region binding"/>
    <property type="evidence" value="ECO:0007669"/>
    <property type="project" value="TreeGrafter"/>
</dbReference>
<dbReference type="Gene3D" id="6.10.250.690">
    <property type="match status" value="1"/>
</dbReference>
<evidence type="ECO:0000256" key="1">
    <source>
        <dbReference type="ARBA" id="ARBA00022553"/>
    </source>
</evidence>
<proteinExistence type="predicted"/>
<dbReference type="SMART" id="SM00862">
    <property type="entry name" value="Trans_reg_C"/>
    <property type="match status" value="1"/>
</dbReference>
<dbReference type="InterPro" id="IPR036388">
    <property type="entry name" value="WH-like_DNA-bd_sf"/>
</dbReference>
<accession>A0A2Z2NXL0</accession>
<dbReference type="CDD" id="cd17574">
    <property type="entry name" value="REC_OmpR"/>
    <property type="match status" value="1"/>
</dbReference>
<feature type="domain" description="OmpR/PhoB-type" evidence="9">
    <location>
        <begin position="138"/>
        <end position="234"/>
    </location>
</feature>
<keyword evidence="4 7" id="KW-0238">DNA-binding</keyword>
<dbReference type="InterPro" id="IPR016032">
    <property type="entry name" value="Sig_transdc_resp-reg_C-effctor"/>
</dbReference>
<keyword evidence="2" id="KW-0902">Two-component regulatory system</keyword>
<dbReference type="RefSeq" id="WP_088917793.1">
    <property type="nucleotide sequence ID" value="NZ_CP018632.1"/>
</dbReference>
<protein>
    <submittedName>
        <fullName evidence="10">Transcriptional regulatory protein CreB</fullName>
    </submittedName>
</protein>
<evidence type="ECO:0000256" key="3">
    <source>
        <dbReference type="ARBA" id="ARBA00023015"/>
    </source>
</evidence>